<protein>
    <submittedName>
        <fullName evidence="2">Uncharacterized protein</fullName>
    </submittedName>
</protein>
<dbReference type="EMBL" id="HBUF01566272">
    <property type="protein sequence ID" value="CAG6764643.1"/>
    <property type="molecule type" value="Transcribed_RNA"/>
</dbReference>
<dbReference type="EMBL" id="HBUF01566273">
    <property type="protein sequence ID" value="CAG6764647.1"/>
    <property type="molecule type" value="Transcribed_RNA"/>
</dbReference>
<dbReference type="EMBL" id="HBUF01566270">
    <property type="protein sequence ID" value="CAG6764635.1"/>
    <property type="molecule type" value="Transcribed_RNA"/>
</dbReference>
<feature type="compositionally biased region" description="Polar residues" evidence="1">
    <location>
        <begin position="97"/>
        <end position="106"/>
    </location>
</feature>
<reference evidence="2" key="1">
    <citation type="submission" date="2021-05" db="EMBL/GenBank/DDBJ databases">
        <authorList>
            <person name="Alioto T."/>
            <person name="Alioto T."/>
            <person name="Gomez Garrido J."/>
        </authorList>
    </citation>
    <scope>NUCLEOTIDE SEQUENCE</scope>
</reference>
<dbReference type="AlphaFoldDB" id="A0A8D8LUQ1"/>
<dbReference type="EMBL" id="HBUF01025865">
    <property type="protein sequence ID" value="CAG6612904.1"/>
    <property type="molecule type" value="Transcribed_RNA"/>
</dbReference>
<feature type="compositionally biased region" description="Acidic residues" evidence="1">
    <location>
        <begin position="160"/>
        <end position="170"/>
    </location>
</feature>
<sequence length="170" mass="19547">MDPNDYLKNYPQPLHLHPNSMLRFNNDSQNNSFRHNSPRSRDRPYFNRGGHNRRRHQNSDSQYSSDGSNFNDSSSPSSMNSPYWRQSQSNHGRHSRPNSNNNSQVDISAYFHPSMLEDPWAGLNSITQSRQANIESGKVETYDYSSSDEEETPGNTQDDAVSEDDDEDED</sequence>
<proteinExistence type="predicted"/>
<dbReference type="InterPro" id="IPR028265">
    <property type="entry name" value="TTDN1/SICKLE"/>
</dbReference>
<dbReference type="EMBL" id="HBUF01566269">
    <property type="protein sequence ID" value="CAG6764631.1"/>
    <property type="molecule type" value="Transcribed_RNA"/>
</dbReference>
<feature type="compositionally biased region" description="Low complexity" evidence="1">
    <location>
        <begin position="64"/>
        <end position="82"/>
    </location>
</feature>
<dbReference type="Pfam" id="PF15502">
    <property type="entry name" value="MPLKIP"/>
    <property type="match status" value="1"/>
</dbReference>
<organism evidence="2">
    <name type="scientific">Cacopsylla melanoneura</name>
    <dbReference type="NCBI Taxonomy" id="428564"/>
    <lineage>
        <taxon>Eukaryota</taxon>
        <taxon>Metazoa</taxon>
        <taxon>Ecdysozoa</taxon>
        <taxon>Arthropoda</taxon>
        <taxon>Hexapoda</taxon>
        <taxon>Insecta</taxon>
        <taxon>Pterygota</taxon>
        <taxon>Neoptera</taxon>
        <taxon>Paraneoptera</taxon>
        <taxon>Hemiptera</taxon>
        <taxon>Sternorrhyncha</taxon>
        <taxon>Psylloidea</taxon>
        <taxon>Psyllidae</taxon>
        <taxon>Psyllinae</taxon>
        <taxon>Cacopsylla</taxon>
    </lineage>
</organism>
<dbReference type="EMBL" id="HBUF01025864">
    <property type="protein sequence ID" value="CAG6612903.1"/>
    <property type="molecule type" value="Transcribed_RNA"/>
</dbReference>
<evidence type="ECO:0000313" key="2">
    <source>
        <dbReference type="EMBL" id="CAG6612903.1"/>
    </source>
</evidence>
<name>A0A8D8LUQ1_9HEMI</name>
<accession>A0A8D8LUQ1</accession>
<dbReference type="EMBL" id="HBUF01566271">
    <property type="protein sequence ID" value="CAG6764639.1"/>
    <property type="molecule type" value="Transcribed_RNA"/>
</dbReference>
<feature type="compositionally biased region" description="Polar residues" evidence="1">
    <location>
        <begin position="22"/>
        <end position="35"/>
    </location>
</feature>
<feature type="region of interest" description="Disordered" evidence="1">
    <location>
        <begin position="1"/>
        <end position="106"/>
    </location>
</feature>
<feature type="region of interest" description="Disordered" evidence="1">
    <location>
        <begin position="131"/>
        <end position="170"/>
    </location>
</feature>
<dbReference type="EMBL" id="HBUF01189449">
    <property type="protein sequence ID" value="CAG6657744.1"/>
    <property type="molecule type" value="Transcribed_RNA"/>
</dbReference>
<dbReference type="EMBL" id="HBUF01025863">
    <property type="protein sequence ID" value="CAG6612902.1"/>
    <property type="molecule type" value="Transcribed_RNA"/>
</dbReference>
<dbReference type="EMBL" id="HBUF01189450">
    <property type="protein sequence ID" value="CAG6657745.1"/>
    <property type="molecule type" value="Transcribed_RNA"/>
</dbReference>
<dbReference type="EMBL" id="HBUF01025862">
    <property type="protein sequence ID" value="CAG6612901.1"/>
    <property type="molecule type" value="Transcribed_RNA"/>
</dbReference>
<evidence type="ECO:0000256" key="1">
    <source>
        <dbReference type="SAM" id="MobiDB-lite"/>
    </source>
</evidence>